<dbReference type="SUPFAM" id="SSF55315">
    <property type="entry name" value="L30e-like"/>
    <property type="match status" value="1"/>
</dbReference>
<organism evidence="3 4">
    <name type="scientific">Aphidius gifuensis</name>
    <name type="common">Parasitoid wasp</name>
    <dbReference type="NCBI Taxonomy" id="684658"/>
    <lineage>
        <taxon>Eukaryota</taxon>
        <taxon>Metazoa</taxon>
        <taxon>Ecdysozoa</taxon>
        <taxon>Arthropoda</taxon>
        <taxon>Hexapoda</taxon>
        <taxon>Insecta</taxon>
        <taxon>Pterygota</taxon>
        <taxon>Neoptera</taxon>
        <taxon>Endopterygota</taxon>
        <taxon>Hymenoptera</taxon>
        <taxon>Apocrita</taxon>
        <taxon>Ichneumonoidea</taxon>
        <taxon>Braconidae</taxon>
        <taxon>Aphidiinae</taxon>
        <taxon>Aphidius</taxon>
    </lineage>
</organism>
<protein>
    <recommendedName>
        <fullName evidence="2">Ribosomal protein eL8/eL30/eS12/Gadd45 domain-containing protein</fullName>
    </recommendedName>
</protein>
<dbReference type="PANTHER" id="PTHR46948:SF1">
    <property type="entry name" value="RIBONUCLEASE P PROTEIN SUBUNIT P38"/>
    <property type="match status" value="1"/>
</dbReference>
<dbReference type="PANTHER" id="PTHR46948">
    <property type="entry name" value="RIBONUCLEASE P PROTEIN SUBUNIT P38"/>
    <property type="match status" value="1"/>
</dbReference>
<dbReference type="GO" id="GO:0000172">
    <property type="term" value="C:ribonuclease MRP complex"/>
    <property type="evidence" value="ECO:0007669"/>
    <property type="project" value="InterPro"/>
</dbReference>
<dbReference type="InterPro" id="IPR004038">
    <property type="entry name" value="Ribosomal_eL8/eL30/eS12/Gad45"/>
</dbReference>
<dbReference type="Gene3D" id="3.30.1330.30">
    <property type="match status" value="1"/>
</dbReference>
<evidence type="ECO:0000313" key="3">
    <source>
        <dbReference type="EMBL" id="KAF7996974.1"/>
    </source>
</evidence>
<reference evidence="3 4" key="1">
    <citation type="submission" date="2020-08" db="EMBL/GenBank/DDBJ databases">
        <title>Aphidius gifuensis genome sequencing and assembly.</title>
        <authorList>
            <person name="Du Z."/>
        </authorList>
    </citation>
    <scope>NUCLEOTIDE SEQUENCE [LARGE SCALE GENOMIC DNA]</scope>
    <source>
        <strain evidence="3">YNYX2018</strain>
        <tissue evidence="3">Adults</tissue>
    </source>
</reference>
<evidence type="ECO:0000259" key="2">
    <source>
        <dbReference type="Pfam" id="PF01248"/>
    </source>
</evidence>
<gene>
    <name evidence="3" type="ORF">HCN44_005251</name>
</gene>
<name>A0A835CUF2_APHGI</name>
<dbReference type="GO" id="GO:0033204">
    <property type="term" value="F:ribonuclease P RNA binding"/>
    <property type="evidence" value="ECO:0007669"/>
    <property type="project" value="TreeGrafter"/>
</dbReference>
<comment type="caution">
    <text evidence="3">The sequence shown here is derived from an EMBL/GenBank/DDBJ whole genome shotgun (WGS) entry which is preliminary data.</text>
</comment>
<dbReference type="Pfam" id="PF01248">
    <property type="entry name" value="Ribosomal_L7Ae"/>
    <property type="match status" value="1"/>
</dbReference>
<dbReference type="GO" id="GO:0001682">
    <property type="term" value="P:tRNA 5'-leader removal"/>
    <property type="evidence" value="ECO:0007669"/>
    <property type="project" value="InterPro"/>
</dbReference>
<dbReference type="InterPro" id="IPR029064">
    <property type="entry name" value="Ribosomal_eL30-like_sf"/>
</dbReference>
<sequence>MTTQNKKQKTKTSTGSVKKGPVKGLKHVLANPSEIVWPILRGETGSDLNDLLTEMLPEQKKIEKSISWGKLRKMSKEERLALKKESQIKDSINKSESVMNDLVLGINEVTKNLEKQNLCSIIVDSNIDPLFMIKHIVTMGQKKNIPVLLVPFLKSVTLSKINFACAAVGLKKTIESDGNSHFHKLHEKILEYAVGFTIKKETNSFEDSLVNEDCDTTDDDKKSEIVTKKIVPEPFKLSTNIYNYRSTKKERIFVPPSDDVSQLEQDESCNDFISLSSYTVPENLNDNLTQSKIKKRYIDLHNDPSETKNNNGFVSFNMDTDENNSKNKNNSSNKTNLYVPLKVKKMQGNLKRTKATKISKAVKKKIENKKQ</sequence>
<feature type="compositionally biased region" description="Basic residues" evidence="1">
    <location>
        <begin position="1"/>
        <end position="10"/>
    </location>
</feature>
<keyword evidence="4" id="KW-1185">Reference proteome</keyword>
<evidence type="ECO:0000256" key="1">
    <source>
        <dbReference type="SAM" id="MobiDB-lite"/>
    </source>
</evidence>
<dbReference type="OrthoDB" id="20109at2759"/>
<evidence type="ECO:0000313" key="4">
    <source>
        <dbReference type="Proteomes" id="UP000639338"/>
    </source>
</evidence>
<dbReference type="GO" id="GO:0001650">
    <property type="term" value="C:fibrillar center"/>
    <property type="evidence" value="ECO:0007669"/>
    <property type="project" value="TreeGrafter"/>
</dbReference>
<proteinExistence type="predicted"/>
<feature type="domain" description="Ribosomal protein eL8/eL30/eS12/Gadd45" evidence="2">
    <location>
        <begin position="99"/>
        <end position="151"/>
    </location>
</feature>
<dbReference type="Proteomes" id="UP000639338">
    <property type="component" value="Unassembled WGS sequence"/>
</dbReference>
<accession>A0A835CUF2</accession>
<feature type="region of interest" description="Disordered" evidence="1">
    <location>
        <begin position="1"/>
        <end position="21"/>
    </location>
</feature>
<dbReference type="AlphaFoldDB" id="A0A835CUF2"/>
<dbReference type="GO" id="GO:0005655">
    <property type="term" value="C:nucleolar ribonuclease P complex"/>
    <property type="evidence" value="ECO:0007669"/>
    <property type="project" value="InterPro"/>
</dbReference>
<dbReference type="InterPro" id="IPR042848">
    <property type="entry name" value="Rpp38"/>
</dbReference>
<dbReference type="EMBL" id="JACMRX010000001">
    <property type="protein sequence ID" value="KAF7996974.1"/>
    <property type="molecule type" value="Genomic_DNA"/>
</dbReference>
<dbReference type="GO" id="GO:0004526">
    <property type="term" value="F:ribonuclease P activity"/>
    <property type="evidence" value="ECO:0007669"/>
    <property type="project" value="TreeGrafter"/>
</dbReference>